<gene>
    <name evidence="1" type="ORF">EDC38_1367</name>
</gene>
<evidence type="ECO:0000313" key="2">
    <source>
        <dbReference type="Proteomes" id="UP000273643"/>
    </source>
</evidence>
<protein>
    <recommendedName>
        <fullName evidence="3">Lipoprotein</fullName>
    </recommendedName>
</protein>
<accession>A0A3N1NZC6</accession>
<sequence>MTIKSVEQAYNIFFVFSFLAVTGCSNGQAEDTVSPYDRVCSIYEEELDGKASAGPATFQKLSDRLSQEVPELEEQLNHLTNFPKEEFYPALKSMAEHHTGKAWECKFIKNRYKR</sequence>
<reference evidence="1 2" key="1">
    <citation type="submission" date="2018-11" db="EMBL/GenBank/DDBJ databases">
        <title>Genomic Encyclopedia of Type Strains, Phase IV (KMG-IV): sequencing the most valuable type-strain genomes for metagenomic binning, comparative biology and taxonomic classification.</title>
        <authorList>
            <person name="Goeker M."/>
        </authorList>
    </citation>
    <scope>NUCLEOTIDE SEQUENCE [LARGE SCALE GENOMIC DNA]</scope>
    <source>
        <strain evidence="1 2">DSM 16974</strain>
    </source>
</reference>
<comment type="caution">
    <text evidence="1">The sequence shown here is derived from an EMBL/GenBank/DDBJ whole genome shotgun (WGS) entry which is preliminary data.</text>
</comment>
<dbReference type="OrthoDB" id="9936135at2"/>
<name>A0A3N1NZC6_9GAMM</name>
<dbReference type="EMBL" id="RJUK01000001">
    <property type="protein sequence ID" value="ROQ20751.1"/>
    <property type="molecule type" value="Genomic_DNA"/>
</dbReference>
<dbReference type="Proteomes" id="UP000273643">
    <property type="component" value="Unassembled WGS sequence"/>
</dbReference>
<proteinExistence type="predicted"/>
<evidence type="ECO:0008006" key="3">
    <source>
        <dbReference type="Google" id="ProtNLM"/>
    </source>
</evidence>
<evidence type="ECO:0000313" key="1">
    <source>
        <dbReference type="EMBL" id="ROQ20751.1"/>
    </source>
</evidence>
<keyword evidence="2" id="KW-1185">Reference proteome</keyword>
<organism evidence="1 2">
    <name type="scientific">Marinimicrobium koreense</name>
    <dbReference type="NCBI Taxonomy" id="306545"/>
    <lineage>
        <taxon>Bacteria</taxon>
        <taxon>Pseudomonadati</taxon>
        <taxon>Pseudomonadota</taxon>
        <taxon>Gammaproteobacteria</taxon>
        <taxon>Cellvibrionales</taxon>
        <taxon>Cellvibrionaceae</taxon>
        <taxon>Marinimicrobium</taxon>
    </lineage>
</organism>
<dbReference type="RefSeq" id="WP_123637852.1">
    <property type="nucleotide sequence ID" value="NZ_RJUK01000001.1"/>
</dbReference>
<dbReference type="AlphaFoldDB" id="A0A3N1NZC6"/>
<dbReference type="PROSITE" id="PS51257">
    <property type="entry name" value="PROKAR_LIPOPROTEIN"/>
    <property type="match status" value="1"/>
</dbReference>